<dbReference type="PRINTS" id="PR00344">
    <property type="entry name" value="BCTRLSENSOR"/>
</dbReference>
<dbReference type="SMART" id="SM00304">
    <property type="entry name" value="HAMP"/>
    <property type="match status" value="1"/>
</dbReference>
<dbReference type="InterPro" id="IPR005467">
    <property type="entry name" value="His_kinase_dom"/>
</dbReference>
<feature type="transmembrane region" description="Helical" evidence="8">
    <location>
        <begin position="21"/>
        <end position="44"/>
    </location>
</feature>
<dbReference type="InterPro" id="IPR010559">
    <property type="entry name" value="Sig_transdc_His_kin_internal"/>
</dbReference>
<dbReference type="PROSITE" id="PS50109">
    <property type="entry name" value="HIS_KIN"/>
    <property type="match status" value="1"/>
</dbReference>
<keyword evidence="6 11" id="KW-0418">Kinase</keyword>
<dbReference type="AlphaFoldDB" id="A0A7G9WIG9"/>
<proteinExistence type="predicted"/>
<keyword evidence="8" id="KW-1133">Transmembrane helix</keyword>
<evidence type="ECO:0000256" key="2">
    <source>
        <dbReference type="ARBA" id="ARBA00004370"/>
    </source>
</evidence>
<feature type="domain" description="HAMP" evidence="10">
    <location>
        <begin position="305"/>
        <end position="359"/>
    </location>
</feature>
<evidence type="ECO:0000256" key="3">
    <source>
        <dbReference type="ARBA" id="ARBA00012438"/>
    </source>
</evidence>
<evidence type="ECO:0000256" key="8">
    <source>
        <dbReference type="SAM" id="Phobius"/>
    </source>
</evidence>
<dbReference type="SMART" id="SM00387">
    <property type="entry name" value="HATPase_c"/>
    <property type="match status" value="1"/>
</dbReference>
<sequence>MRQLKQILLKWYRNISFRRKVYMVCILAGLIPVLVLGIFCYLQIDNLLVNREKQAEQDTVKQAAIVFQSKLNAYRNTVSNVAWNDGIGQAVTRNYTNNYEMYLAYRDEVDPLLAAISMLNGDISSETLYTSCNLYPHGSTVKTLKDARREPWYQTALHAKKPSFYISRANKDMIIYCPIFSSSIKSENYIAFNLNYKGIFSQFNTLFDNNFGVLLLDRQGTILYSYQNFSSQIPEEQISAFAKDKKLPKNYISMENVLTEEGWTLFLYRPMNTIWNNIAPILLMVLLVVLGCAFLLNLLTRTLSHVIVRPLETLTHNMKLIGSKGLFVDLPLDEPCNDEIGVLAKQFRIMVRKLQRLVNEIYKTKIEKQKYEIKALQAQINPHFFYNSLSLINSKALVSGQEDISEMAQLLSAYYRTTLNRGTSEISIEDEWKNTVSYIKIQMMMHSRSFQFVENLDPSVLNYKIPNLILQPLAENAIAHGIDQRTAPGPGLLKISCKAINDQIEFIVEDNGCGIPPDKLKNILTAKSNGYGIKNIQRRIQLYFGRSYGLTFASTENKGTIVTLRIPQREILTDISDSERVSL</sequence>
<evidence type="ECO:0000313" key="12">
    <source>
        <dbReference type="Proteomes" id="UP000516046"/>
    </source>
</evidence>
<comment type="catalytic activity">
    <reaction evidence="1">
        <text>ATP + protein L-histidine = ADP + protein N-phospho-L-histidine.</text>
        <dbReference type="EC" id="2.7.13.3"/>
    </reaction>
</comment>
<keyword evidence="8" id="KW-0812">Transmembrane</keyword>
<feature type="transmembrane region" description="Helical" evidence="8">
    <location>
        <begin position="278"/>
        <end position="299"/>
    </location>
</feature>
<dbReference type="CDD" id="cd06225">
    <property type="entry name" value="HAMP"/>
    <property type="match status" value="1"/>
</dbReference>
<comment type="subcellular location">
    <subcellularLocation>
        <location evidence="2">Membrane</location>
    </subcellularLocation>
</comment>
<dbReference type="InterPro" id="IPR004358">
    <property type="entry name" value="Sig_transdc_His_kin-like_C"/>
</dbReference>
<dbReference type="Pfam" id="PF02518">
    <property type="entry name" value="HATPase_c"/>
    <property type="match status" value="1"/>
</dbReference>
<dbReference type="InterPro" id="IPR003594">
    <property type="entry name" value="HATPase_dom"/>
</dbReference>
<dbReference type="RefSeq" id="WP_212507543.1">
    <property type="nucleotide sequence ID" value="NZ_CP060696.1"/>
</dbReference>
<evidence type="ECO:0000256" key="6">
    <source>
        <dbReference type="ARBA" id="ARBA00022777"/>
    </source>
</evidence>
<dbReference type="InterPro" id="IPR050640">
    <property type="entry name" value="Bact_2-comp_sensor_kinase"/>
</dbReference>
<dbReference type="KEGG" id="caml:H6X83_02175"/>
<dbReference type="PANTHER" id="PTHR34220">
    <property type="entry name" value="SENSOR HISTIDINE KINASE YPDA"/>
    <property type="match status" value="1"/>
</dbReference>
<evidence type="ECO:0000259" key="10">
    <source>
        <dbReference type="PROSITE" id="PS50885"/>
    </source>
</evidence>
<name>A0A7G9WIG9_9FIRM</name>
<dbReference type="PANTHER" id="PTHR34220:SF7">
    <property type="entry name" value="SENSOR HISTIDINE KINASE YPDA"/>
    <property type="match status" value="1"/>
</dbReference>
<dbReference type="EMBL" id="CP060696">
    <property type="protein sequence ID" value="QNO18481.1"/>
    <property type="molecule type" value="Genomic_DNA"/>
</dbReference>
<evidence type="ECO:0000256" key="7">
    <source>
        <dbReference type="ARBA" id="ARBA00023012"/>
    </source>
</evidence>
<keyword evidence="7" id="KW-0902">Two-component regulatory system</keyword>
<dbReference type="SUPFAM" id="SSF55874">
    <property type="entry name" value="ATPase domain of HSP90 chaperone/DNA topoisomerase II/histidine kinase"/>
    <property type="match status" value="1"/>
</dbReference>
<evidence type="ECO:0000256" key="1">
    <source>
        <dbReference type="ARBA" id="ARBA00000085"/>
    </source>
</evidence>
<dbReference type="Proteomes" id="UP000516046">
    <property type="component" value="Chromosome"/>
</dbReference>
<dbReference type="InterPro" id="IPR036890">
    <property type="entry name" value="HATPase_C_sf"/>
</dbReference>
<evidence type="ECO:0000256" key="4">
    <source>
        <dbReference type="ARBA" id="ARBA00022553"/>
    </source>
</evidence>
<feature type="domain" description="Histidine kinase" evidence="9">
    <location>
        <begin position="302"/>
        <end position="570"/>
    </location>
</feature>
<keyword evidence="8" id="KW-0472">Membrane</keyword>
<dbReference type="Gene3D" id="3.30.565.10">
    <property type="entry name" value="Histidine kinase-like ATPase, C-terminal domain"/>
    <property type="match status" value="1"/>
</dbReference>
<dbReference type="Pfam" id="PF06580">
    <property type="entry name" value="His_kinase"/>
    <property type="match status" value="1"/>
</dbReference>
<accession>A0A7G9WIG9</accession>
<dbReference type="SUPFAM" id="SSF158472">
    <property type="entry name" value="HAMP domain-like"/>
    <property type="match status" value="1"/>
</dbReference>
<protein>
    <recommendedName>
        <fullName evidence="3">histidine kinase</fullName>
        <ecNumber evidence="3">2.7.13.3</ecNumber>
    </recommendedName>
</protein>
<keyword evidence="4" id="KW-0597">Phosphoprotein</keyword>
<dbReference type="GO" id="GO:0000155">
    <property type="term" value="F:phosphorelay sensor kinase activity"/>
    <property type="evidence" value="ECO:0007669"/>
    <property type="project" value="InterPro"/>
</dbReference>
<keyword evidence="12" id="KW-1185">Reference proteome</keyword>
<organism evidence="11 12">
    <name type="scientific">Caproicibacterium amylolyticum</name>
    <dbReference type="NCBI Taxonomy" id="2766537"/>
    <lineage>
        <taxon>Bacteria</taxon>
        <taxon>Bacillati</taxon>
        <taxon>Bacillota</taxon>
        <taxon>Clostridia</taxon>
        <taxon>Eubacteriales</taxon>
        <taxon>Oscillospiraceae</taxon>
        <taxon>Caproicibacterium</taxon>
    </lineage>
</organism>
<dbReference type="Gene3D" id="6.10.340.10">
    <property type="match status" value="1"/>
</dbReference>
<reference evidence="11 12" key="1">
    <citation type="submission" date="2020-08" db="EMBL/GenBank/DDBJ databases">
        <authorList>
            <person name="Ren C."/>
            <person name="Gu Y."/>
            <person name="Xu Y."/>
        </authorList>
    </citation>
    <scope>NUCLEOTIDE SEQUENCE [LARGE SCALE GENOMIC DNA]</scope>
    <source>
        <strain evidence="11 12">LBM18003</strain>
    </source>
</reference>
<evidence type="ECO:0000256" key="5">
    <source>
        <dbReference type="ARBA" id="ARBA00022679"/>
    </source>
</evidence>
<dbReference type="PROSITE" id="PS50885">
    <property type="entry name" value="HAMP"/>
    <property type="match status" value="1"/>
</dbReference>
<dbReference type="GO" id="GO:0016020">
    <property type="term" value="C:membrane"/>
    <property type="evidence" value="ECO:0007669"/>
    <property type="project" value="UniProtKB-SubCell"/>
</dbReference>
<evidence type="ECO:0000259" key="9">
    <source>
        <dbReference type="PROSITE" id="PS50109"/>
    </source>
</evidence>
<dbReference type="EC" id="2.7.13.3" evidence="3"/>
<gene>
    <name evidence="11" type="ORF">H6X83_02175</name>
</gene>
<evidence type="ECO:0000313" key="11">
    <source>
        <dbReference type="EMBL" id="QNO18481.1"/>
    </source>
</evidence>
<dbReference type="InterPro" id="IPR003660">
    <property type="entry name" value="HAMP_dom"/>
</dbReference>
<keyword evidence="5" id="KW-0808">Transferase</keyword>